<dbReference type="InterPro" id="IPR044171">
    <property type="entry name" value="LAX2-like"/>
</dbReference>
<proteinExistence type="predicted"/>
<feature type="region of interest" description="Disordered" evidence="1">
    <location>
        <begin position="70"/>
        <end position="91"/>
    </location>
</feature>
<evidence type="ECO:0000313" key="2">
    <source>
        <dbReference type="EMBL" id="CAK9215964.1"/>
    </source>
</evidence>
<dbReference type="PANTHER" id="PTHR47290:SF4">
    <property type="entry name" value="RING FINGER PROTEIN"/>
    <property type="match status" value="1"/>
</dbReference>
<evidence type="ECO:0000256" key="1">
    <source>
        <dbReference type="SAM" id="MobiDB-lite"/>
    </source>
</evidence>
<protein>
    <submittedName>
        <fullName evidence="2">Uncharacterized protein</fullName>
    </submittedName>
</protein>
<organism evidence="2 3">
    <name type="scientific">Sphagnum troendelagicum</name>
    <dbReference type="NCBI Taxonomy" id="128251"/>
    <lineage>
        <taxon>Eukaryota</taxon>
        <taxon>Viridiplantae</taxon>
        <taxon>Streptophyta</taxon>
        <taxon>Embryophyta</taxon>
        <taxon>Bryophyta</taxon>
        <taxon>Sphagnophytina</taxon>
        <taxon>Sphagnopsida</taxon>
        <taxon>Sphagnales</taxon>
        <taxon>Sphagnaceae</taxon>
        <taxon>Sphagnum</taxon>
    </lineage>
</organism>
<gene>
    <name evidence="2" type="ORF">CSSPTR1EN2_LOCUS13113</name>
</gene>
<accession>A0ABP0U9W7</accession>
<keyword evidence="3" id="KW-1185">Reference proteome</keyword>
<dbReference type="Gene3D" id="3.10.20.90">
    <property type="entry name" value="Phosphatidylinositol 3-kinase Catalytic Subunit, Chain A, domain 1"/>
    <property type="match status" value="1"/>
</dbReference>
<feature type="compositionally biased region" description="Low complexity" evidence="1">
    <location>
        <begin position="455"/>
        <end position="468"/>
    </location>
</feature>
<sequence>MKTLILLEDSASNRNQAASDHNTCTGIAAAHDHMLSGSCWRQPTKNLNAGVAVQLNISCIGSASAAATAARNTDHSSSSDESAPDDEMHVEITGNPGLFGTPVDDVDHDQFQLDLISCSHQLLLRVTPDHQQICGDSDLTSEHQYMADPESSKSSTEGAQEYELDFDHQQHDRADVTLNSVDQFGAAGNSTLLLQLANPSLPAASAHELQLDQTNLNLVEQSFFPAASDPLLHDTENPDHDDDTHHYSRLQTPELHANDDQQLLVCDLKASAAASSKGQLTVRLSNSAGPVAAATATINSSSFEVDPGSEQSHDHLRVINNIRYQQQQQQMMIHEHRATRDHNDDDNNNNNNKCRRPMVFNTTMHEYCSSSSLQQDQYQDLSRRLAAAAAGGSKRKLAETGFNMSETAEWLQLSLGSNSAATTAAATAAAKMGCSTVLQGSDQAAFDQSKLAFKTRTGSTPTSSTTTSQQLLNGLTGPPIQPDHHHISSDQICPLPTNLSFGHAVSSSNNNTGSAFSNTSTTTLHPALVLATKQCDLGVVVGGGGGGGGAAGGPVPRHWSGILPHHQQYDPQSVIPMTVQFPRYFDEGGFLDRAIPFAKQQNLSPMQQSTKTTSSVMRTELMQGLDMQPSASPSIVHMTPELTGRQQQQQQVPFFECLRGNQIISSPADPSTSTTSLISWPFPEREDMTRVSKKPSQWVKQSPSDFALQKESQNLESETQLQYMEGMPAHSSGFSPSQFTCLESERLESTANWKEIKFQVLGGDGHPAAQPAGHITELRPKLGVPSCLPESSPQDLGQSQLIHMQPPDCWRGRLGWSSNEASWTSKNLAGSMVVEPTGNGVSGGLGRSVDSWQKLLKSVPGPNVPRCQPPAILSQDATHISALNGVLQEPTSHLSNEWIHRNEFNGELVVRSSPFGSNFELWFTLRAAPNQTRMPILEQISKGFVRIRNEHMNVLMVKKYLAKKLGLQSESQVEIACNGQQLECNCTLKNARDTVWQPRNSSGVAQQTAPNTGYVNAMGESLTNTSFKLTDGTTVFSQDLVMVLTYYSGHHQPDQPPPPCTENLLHGLT</sequence>
<evidence type="ECO:0000313" key="3">
    <source>
        <dbReference type="Proteomes" id="UP001497512"/>
    </source>
</evidence>
<name>A0ABP0U9W7_9BRYO</name>
<reference evidence="2" key="1">
    <citation type="submission" date="2024-02" db="EMBL/GenBank/DDBJ databases">
        <authorList>
            <consortium name="ELIXIR-Norway"/>
            <consortium name="Elixir Norway"/>
        </authorList>
    </citation>
    <scope>NUCLEOTIDE SEQUENCE</scope>
</reference>
<dbReference type="PANTHER" id="PTHR47290">
    <property type="entry name" value="RING FINGER PROTEIN"/>
    <property type="match status" value="1"/>
</dbReference>
<dbReference type="Proteomes" id="UP001497512">
    <property type="component" value="Chromosome 2"/>
</dbReference>
<dbReference type="EMBL" id="OZ019894">
    <property type="protein sequence ID" value="CAK9215964.1"/>
    <property type="molecule type" value="Genomic_DNA"/>
</dbReference>
<feature type="region of interest" description="Disordered" evidence="1">
    <location>
        <begin position="455"/>
        <end position="491"/>
    </location>
</feature>